<gene>
    <name evidence="7" type="ORF">FHP25_22135</name>
</gene>
<reference evidence="7 8" key="1">
    <citation type="submission" date="2019-06" db="EMBL/GenBank/DDBJ databases">
        <title>New taxonomy in bacterial strain CC-CFT640, isolated from vineyard.</title>
        <authorList>
            <person name="Lin S.-Y."/>
            <person name="Tsai C.-F."/>
            <person name="Young C.-C."/>
        </authorList>
    </citation>
    <scope>NUCLEOTIDE SEQUENCE [LARGE SCALE GENOMIC DNA]</scope>
    <source>
        <strain evidence="7 8">CC-CFT640</strain>
    </source>
</reference>
<keyword evidence="2" id="KW-0536">Nodulation</keyword>
<feature type="domain" description="HTH lysR-type" evidence="6">
    <location>
        <begin position="6"/>
        <end position="63"/>
    </location>
</feature>
<evidence type="ECO:0000256" key="4">
    <source>
        <dbReference type="ARBA" id="ARBA00023125"/>
    </source>
</evidence>
<keyword evidence="3" id="KW-0805">Transcription regulation</keyword>
<dbReference type="InterPro" id="IPR005119">
    <property type="entry name" value="LysR_subst-bd"/>
</dbReference>
<name>A0A5C8PHH5_9HYPH</name>
<dbReference type="InterPro" id="IPR050389">
    <property type="entry name" value="LysR-type_TF"/>
</dbReference>
<dbReference type="Gene3D" id="1.10.10.10">
    <property type="entry name" value="Winged helix-like DNA-binding domain superfamily/Winged helix DNA-binding domain"/>
    <property type="match status" value="1"/>
</dbReference>
<dbReference type="RefSeq" id="WP_147849154.1">
    <property type="nucleotide sequence ID" value="NZ_VDUZ01000027.1"/>
</dbReference>
<dbReference type="OrthoDB" id="9774011at2"/>
<keyword evidence="4" id="KW-0238">DNA-binding</keyword>
<dbReference type="InterPro" id="IPR000847">
    <property type="entry name" value="LysR_HTH_N"/>
</dbReference>
<dbReference type="GO" id="GO:0003700">
    <property type="term" value="F:DNA-binding transcription factor activity"/>
    <property type="evidence" value="ECO:0007669"/>
    <property type="project" value="InterPro"/>
</dbReference>
<dbReference type="SUPFAM" id="SSF53850">
    <property type="entry name" value="Periplasmic binding protein-like II"/>
    <property type="match status" value="1"/>
</dbReference>
<comment type="caution">
    <text evidence="7">The sequence shown here is derived from an EMBL/GenBank/DDBJ whole genome shotgun (WGS) entry which is preliminary data.</text>
</comment>
<dbReference type="AlphaFoldDB" id="A0A5C8PHH5"/>
<keyword evidence="8" id="KW-1185">Reference proteome</keyword>
<dbReference type="GO" id="GO:0003677">
    <property type="term" value="F:DNA binding"/>
    <property type="evidence" value="ECO:0007669"/>
    <property type="project" value="UniProtKB-KW"/>
</dbReference>
<dbReference type="Pfam" id="PF03466">
    <property type="entry name" value="LysR_substrate"/>
    <property type="match status" value="1"/>
</dbReference>
<comment type="similarity">
    <text evidence="1">Belongs to the LysR transcriptional regulatory family.</text>
</comment>
<evidence type="ECO:0000313" key="7">
    <source>
        <dbReference type="EMBL" id="TXL73134.1"/>
    </source>
</evidence>
<organism evidence="7 8">
    <name type="scientific">Vineibacter terrae</name>
    <dbReference type="NCBI Taxonomy" id="2586908"/>
    <lineage>
        <taxon>Bacteria</taxon>
        <taxon>Pseudomonadati</taxon>
        <taxon>Pseudomonadota</taxon>
        <taxon>Alphaproteobacteria</taxon>
        <taxon>Hyphomicrobiales</taxon>
        <taxon>Vineibacter</taxon>
    </lineage>
</organism>
<dbReference type="CDD" id="cd08417">
    <property type="entry name" value="PBP2_Nitroaromatics_like"/>
    <property type="match status" value="1"/>
</dbReference>
<dbReference type="EMBL" id="VDUZ01000027">
    <property type="protein sequence ID" value="TXL73134.1"/>
    <property type="molecule type" value="Genomic_DNA"/>
</dbReference>
<dbReference type="PRINTS" id="PR00039">
    <property type="entry name" value="HTHLYSR"/>
</dbReference>
<protein>
    <submittedName>
        <fullName evidence="7">LysR family transcriptional regulator</fullName>
    </submittedName>
</protein>
<dbReference type="InterPro" id="IPR036388">
    <property type="entry name" value="WH-like_DNA-bd_sf"/>
</dbReference>
<dbReference type="PROSITE" id="PS50931">
    <property type="entry name" value="HTH_LYSR"/>
    <property type="match status" value="1"/>
</dbReference>
<dbReference type="InterPro" id="IPR036390">
    <property type="entry name" value="WH_DNA-bd_sf"/>
</dbReference>
<dbReference type="PANTHER" id="PTHR30118">
    <property type="entry name" value="HTH-TYPE TRANSCRIPTIONAL REGULATOR LEUO-RELATED"/>
    <property type="match status" value="1"/>
</dbReference>
<sequence>MHPSRIDLNLLVVFEAIYAEGGVTQAGRRLNLTQPAISHALGRLRHAVNDPLFVRQGQSIIPTPVARQMIGPVRQSLQGLKATLTQVSGFDPATARMRFTIGMRDVLESVVLPALMRSITRQAPFVDIAVVKNSRRGLEVELAAGTVDVAVDVLLPLPDVVHRARIPAQPLAVLARKGHPRLRGKLDLKTYLAQEHIVVSSRRRGQPVEDHELSRRGQHRHVRLRCQHYFAAARVVGETDLLCTMTEPLARILVRLAPVQILPFPLKMPTFDTFLYWHRHAEEDPANRWLRAQMLQALDARS</sequence>
<evidence type="ECO:0000259" key="6">
    <source>
        <dbReference type="PROSITE" id="PS50931"/>
    </source>
</evidence>
<dbReference type="PANTHER" id="PTHR30118:SF15">
    <property type="entry name" value="TRANSCRIPTIONAL REGULATORY PROTEIN"/>
    <property type="match status" value="1"/>
</dbReference>
<dbReference type="Pfam" id="PF00126">
    <property type="entry name" value="HTH_1"/>
    <property type="match status" value="1"/>
</dbReference>
<evidence type="ECO:0000256" key="2">
    <source>
        <dbReference type="ARBA" id="ARBA00022458"/>
    </source>
</evidence>
<keyword evidence="5" id="KW-0804">Transcription</keyword>
<dbReference type="Proteomes" id="UP000321638">
    <property type="component" value="Unassembled WGS sequence"/>
</dbReference>
<accession>A0A5C8PHH5</accession>
<evidence type="ECO:0000256" key="1">
    <source>
        <dbReference type="ARBA" id="ARBA00009437"/>
    </source>
</evidence>
<evidence type="ECO:0000313" key="8">
    <source>
        <dbReference type="Proteomes" id="UP000321638"/>
    </source>
</evidence>
<dbReference type="Gene3D" id="3.40.190.10">
    <property type="entry name" value="Periplasmic binding protein-like II"/>
    <property type="match status" value="2"/>
</dbReference>
<evidence type="ECO:0000256" key="3">
    <source>
        <dbReference type="ARBA" id="ARBA00023015"/>
    </source>
</evidence>
<evidence type="ECO:0000256" key="5">
    <source>
        <dbReference type="ARBA" id="ARBA00023163"/>
    </source>
</evidence>
<dbReference type="SUPFAM" id="SSF46785">
    <property type="entry name" value="Winged helix' DNA-binding domain"/>
    <property type="match status" value="1"/>
</dbReference>
<proteinExistence type="inferred from homology"/>
<dbReference type="InterPro" id="IPR037402">
    <property type="entry name" value="YidZ_PBP2"/>
</dbReference>